<evidence type="ECO:0000313" key="1">
    <source>
        <dbReference type="EMBL" id="TWX57084.1"/>
    </source>
</evidence>
<dbReference type="InterPro" id="IPR008878">
    <property type="entry name" value="Transposase_IS66_Orf2"/>
</dbReference>
<dbReference type="OrthoDB" id="4956084at2"/>
<reference evidence="2 4" key="1">
    <citation type="submission" date="2019-07" db="EMBL/GenBank/DDBJ databases">
        <title>Genomes of sea-ice associated Colwellia species.</title>
        <authorList>
            <person name="Bowman J.P."/>
        </authorList>
    </citation>
    <scope>NUCLEOTIDE SEQUENCE [LARGE SCALE GENOMIC DNA]</scope>
    <source>
        <strain evidence="1 3">ACAM 607</strain>
        <strain evidence="2 4">IC036</strain>
    </source>
</reference>
<dbReference type="AlphaFoldDB" id="A0A5C6Q6F0"/>
<evidence type="ECO:0000313" key="3">
    <source>
        <dbReference type="Proteomes" id="UP000321525"/>
    </source>
</evidence>
<comment type="caution">
    <text evidence="2">The sequence shown here is derived from an EMBL/GenBank/DDBJ whole genome shotgun (WGS) entry which is preliminary data.</text>
</comment>
<dbReference type="RefSeq" id="WP_146800109.1">
    <property type="nucleotide sequence ID" value="NZ_VOLP01000019.1"/>
</dbReference>
<dbReference type="EMBL" id="VOLR01000020">
    <property type="protein sequence ID" value="TWX57084.1"/>
    <property type="molecule type" value="Genomic_DNA"/>
</dbReference>
<evidence type="ECO:0000313" key="2">
    <source>
        <dbReference type="EMBL" id="TWX64271.1"/>
    </source>
</evidence>
<gene>
    <name evidence="2" type="primary">tnpB</name>
    <name evidence="1" type="ORF">ESZ26_14085</name>
    <name evidence="2" type="ORF">ESZ27_14935</name>
</gene>
<organism evidence="2 4">
    <name type="scientific">Colwellia hornerae</name>
    <dbReference type="NCBI Taxonomy" id="89402"/>
    <lineage>
        <taxon>Bacteria</taxon>
        <taxon>Pseudomonadati</taxon>
        <taxon>Pseudomonadota</taxon>
        <taxon>Gammaproteobacteria</taxon>
        <taxon>Alteromonadales</taxon>
        <taxon>Colwelliaceae</taxon>
        <taxon>Colwellia</taxon>
    </lineage>
</organism>
<sequence>MNIFYDAPEVFIHPQFVDFRKSINGLVGIVEAELARDAYTGTLFVFCNKAKDKLKILYWDKTGFALWYKRLEKQKFKWPTKLSSQEFELTSQQLSWLLSGYDVLGHEPLHYQSMI</sequence>
<keyword evidence="3" id="KW-1185">Reference proteome</keyword>
<dbReference type="PANTHER" id="PTHR36455:SF1">
    <property type="entry name" value="BLR8292 PROTEIN"/>
    <property type="match status" value="1"/>
</dbReference>
<proteinExistence type="predicted"/>
<evidence type="ECO:0000313" key="4">
    <source>
        <dbReference type="Proteomes" id="UP000321917"/>
    </source>
</evidence>
<dbReference type="NCBIfam" id="NF033819">
    <property type="entry name" value="IS66_TnpB"/>
    <property type="match status" value="1"/>
</dbReference>
<dbReference type="PANTHER" id="PTHR36455">
    <property type="match status" value="1"/>
</dbReference>
<dbReference type="Proteomes" id="UP000321525">
    <property type="component" value="Unassembled WGS sequence"/>
</dbReference>
<dbReference type="EMBL" id="VOLQ01000033">
    <property type="protein sequence ID" value="TWX64271.1"/>
    <property type="molecule type" value="Genomic_DNA"/>
</dbReference>
<dbReference type="Pfam" id="PF05717">
    <property type="entry name" value="TnpB_IS66"/>
    <property type="match status" value="1"/>
</dbReference>
<name>A0A5C6Q6F0_9GAMM</name>
<accession>A0A5C6Q6F0</accession>
<dbReference type="Proteomes" id="UP000321917">
    <property type="component" value="Unassembled WGS sequence"/>
</dbReference>
<protein>
    <submittedName>
        <fullName evidence="2">IS66 family insertion sequence element accessory protein TnpB</fullName>
    </submittedName>
</protein>